<evidence type="ECO:0000313" key="15">
    <source>
        <dbReference type="Proteomes" id="UP000010552"/>
    </source>
</evidence>
<dbReference type="InParanoid" id="L5JZF8"/>
<evidence type="ECO:0000256" key="11">
    <source>
        <dbReference type="PROSITE-ProRule" id="PRU00042"/>
    </source>
</evidence>
<keyword evidence="5 11" id="KW-0863">Zinc-finger</keyword>
<comment type="subcellular location">
    <subcellularLocation>
        <location evidence="1">Nucleus</location>
    </subcellularLocation>
</comment>
<feature type="region of interest" description="Disordered" evidence="12">
    <location>
        <begin position="35"/>
        <end position="68"/>
    </location>
</feature>
<dbReference type="GO" id="GO:0008270">
    <property type="term" value="F:zinc ion binding"/>
    <property type="evidence" value="ECO:0007669"/>
    <property type="project" value="UniProtKB-KW"/>
</dbReference>
<evidence type="ECO:0000256" key="9">
    <source>
        <dbReference type="ARBA" id="ARBA00023163"/>
    </source>
</evidence>
<protein>
    <submittedName>
        <fullName evidence="14">Zinc finger protein 512B</fullName>
    </submittedName>
</protein>
<feature type="compositionally biased region" description="Basic and acidic residues" evidence="12">
    <location>
        <begin position="241"/>
        <end position="267"/>
    </location>
</feature>
<evidence type="ECO:0000256" key="2">
    <source>
        <dbReference type="ARBA" id="ARBA00006991"/>
    </source>
</evidence>
<dbReference type="GO" id="GO:0003677">
    <property type="term" value="F:DNA binding"/>
    <property type="evidence" value="ECO:0007669"/>
    <property type="project" value="UniProtKB-KW"/>
</dbReference>
<dbReference type="AlphaFoldDB" id="L5JZF8"/>
<keyword evidence="15" id="KW-1185">Reference proteome</keyword>
<dbReference type="InterPro" id="IPR013087">
    <property type="entry name" value="Znf_C2H2_type"/>
</dbReference>
<evidence type="ECO:0000256" key="7">
    <source>
        <dbReference type="ARBA" id="ARBA00023015"/>
    </source>
</evidence>
<organism evidence="14 15">
    <name type="scientific">Pteropus alecto</name>
    <name type="common">Black flying fox</name>
    <dbReference type="NCBI Taxonomy" id="9402"/>
    <lineage>
        <taxon>Eukaryota</taxon>
        <taxon>Metazoa</taxon>
        <taxon>Chordata</taxon>
        <taxon>Craniata</taxon>
        <taxon>Vertebrata</taxon>
        <taxon>Euteleostomi</taxon>
        <taxon>Mammalia</taxon>
        <taxon>Eutheria</taxon>
        <taxon>Laurasiatheria</taxon>
        <taxon>Chiroptera</taxon>
        <taxon>Yinpterochiroptera</taxon>
        <taxon>Pteropodoidea</taxon>
        <taxon>Pteropodidae</taxon>
        <taxon>Pteropodinae</taxon>
        <taxon>Pteropus</taxon>
    </lineage>
</organism>
<comment type="similarity">
    <text evidence="2">Belongs to the krueppel C2H2-type zinc-finger protein family.</text>
</comment>
<evidence type="ECO:0000256" key="5">
    <source>
        <dbReference type="ARBA" id="ARBA00022771"/>
    </source>
</evidence>
<dbReference type="InterPro" id="IPR048408">
    <property type="entry name" value="ZNF512_C2HC"/>
</dbReference>
<reference evidence="15" key="1">
    <citation type="journal article" date="2013" name="Science">
        <title>Comparative analysis of bat genomes provides insight into the evolution of flight and immunity.</title>
        <authorList>
            <person name="Zhang G."/>
            <person name="Cowled C."/>
            <person name="Shi Z."/>
            <person name="Huang Z."/>
            <person name="Bishop-Lilly K.A."/>
            <person name="Fang X."/>
            <person name="Wynne J.W."/>
            <person name="Xiong Z."/>
            <person name="Baker M.L."/>
            <person name="Zhao W."/>
            <person name="Tachedjian M."/>
            <person name="Zhu Y."/>
            <person name="Zhou P."/>
            <person name="Jiang X."/>
            <person name="Ng J."/>
            <person name="Yang L."/>
            <person name="Wu L."/>
            <person name="Xiao J."/>
            <person name="Feng Y."/>
            <person name="Chen Y."/>
            <person name="Sun X."/>
            <person name="Zhang Y."/>
            <person name="Marsh G.A."/>
            <person name="Crameri G."/>
            <person name="Broder C.C."/>
            <person name="Frey K.G."/>
            <person name="Wang L.F."/>
            <person name="Wang J."/>
        </authorList>
    </citation>
    <scope>NUCLEOTIDE SEQUENCE [LARGE SCALE GENOMIC DNA]</scope>
</reference>
<dbReference type="InterPro" id="IPR052274">
    <property type="entry name" value="Krueppel_C2H2_Zn-finger"/>
</dbReference>
<dbReference type="PANTHER" id="PTHR22979:SF3">
    <property type="entry name" value="ZINC FINGER PROTEIN 512B"/>
    <property type="match status" value="1"/>
</dbReference>
<feature type="domain" description="C2H2-type" evidence="13">
    <location>
        <begin position="22"/>
        <end position="50"/>
    </location>
</feature>
<dbReference type="InterPro" id="IPR036236">
    <property type="entry name" value="Znf_C2H2_sf"/>
</dbReference>
<gene>
    <name evidence="14" type="ORF">PAL_GLEAN10024799</name>
</gene>
<evidence type="ECO:0000259" key="13">
    <source>
        <dbReference type="PROSITE" id="PS50157"/>
    </source>
</evidence>
<feature type="domain" description="C2H2-type" evidence="13">
    <location>
        <begin position="176"/>
        <end position="200"/>
    </location>
</feature>
<feature type="compositionally biased region" description="Basic and acidic residues" evidence="12">
    <location>
        <begin position="211"/>
        <end position="228"/>
    </location>
</feature>
<sequence>MGYQYHQRRCGKPPCEVDSPSFPCAHCGKTYRSKAGHDYHVRSEHAAPPPEEPEDKPPESEDLLGVERTPSGRIRRTSAQVAVFHLQEIAEDELARDWTKRRMKDDLVPETARLNYTRPGLPTLNPQLLEAWKSEVKEKGHVNCPNDCCGAIYSSVSGLKAHLAGCSKGDHLVGKYGCLLCAKEFSSESGVKYHILKAHAENWFRTSADPPPKHRSQDSLVPQKEEKSLAGGRKRGRKPKERPPEEPAPRTPPRQDDWPPGGRDKGVRGSAGRKVGAGKAPEK</sequence>
<keyword evidence="4" id="KW-0677">Repeat</keyword>
<evidence type="ECO:0000256" key="4">
    <source>
        <dbReference type="ARBA" id="ARBA00022737"/>
    </source>
</evidence>
<keyword evidence="9" id="KW-0804">Transcription</keyword>
<name>L5JZF8_PTEAL</name>
<dbReference type="Gene3D" id="3.30.160.60">
    <property type="entry name" value="Classic Zinc Finger"/>
    <property type="match status" value="2"/>
</dbReference>
<proteinExistence type="inferred from homology"/>
<dbReference type="EMBL" id="KB031072">
    <property type="protein sequence ID" value="ELK04442.1"/>
    <property type="molecule type" value="Genomic_DNA"/>
</dbReference>
<dbReference type="FunFam" id="3.30.160.60:FF:000177">
    <property type="entry name" value="Zinc finger protein 512"/>
    <property type="match status" value="1"/>
</dbReference>
<keyword evidence="10" id="KW-0539">Nucleus</keyword>
<dbReference type="STRING" id="9402.L5JZF8"/>
<keyword evidence="7" id="KW-0805">Transcription regulation</keyword>
<evidence type="ECO:0000256" key="8">
    <source>
        <dbReference type="ARBA" id="ARBA00023125"/>
    </source>
</evidence>
<dbReference type="SMART" id="SM00355">
    <property type="entry name" value="ZnF_C2H2"/>
    <property type="match status" value="3"/>
</dbReference>
<evidence type="ECO:0000256" key="1">
    <source>
        <dbReference type="ARBA" id="ARBA00004123"/>
    </source>
</evidence>
<dbReference type="Proteomes" id="UP000010552">
    <property type="component" value="Unassembled WGS sequence"/>
</dbReference>
<dbReference type="PROSITE" id="PS00028">
    <property type="entry name" value="ZINC_FINGER_C2H2_1"/>
    <property type="match status" value="2"/>
</dbReference>
<evidence type="ECO:0000256" key="12">
    <source>
        <dbReference type="SAM" id="MobiDB-lite"/>
    </source>
</evidence>
<dbReference type="PANTHER" id="PTHR22979">
    <property type="entry name" value="ZINC FINGER PROTEIN-RELATED"/>
    <property type="match status" value="1"/>
</dbReference>
<keyword evidence="6" id="KW-0862">Zinc</keyword>
<feature type="region of interest" description="Disordered" evidence="12">
    <location>
        <begin position="206"/>
        <end position="283"/>
    </location>
</feature>
<dbReference type="FunFam" id="3.30.160.60:FF:000270">
    <property type="entry name" value="Zinc finger protein 512"/>
    <property type="match status" value="1"/>
</dbReference>
<dbReference type="PROSITE" id="PS50157">
    <property type="entry name" value="ZINC_FINGER_C2H2_2"/>
    <property type="match status" value="2"/>
</dbReference>
<evidence type="ECO:0000256" key="6">
    <source>
        <dbReference type="ARBA" id="ARBA00022833"/>
    </source>
</evidence>
<evidence type="ECO:0000256" key="10">
    <source>
        <dbReference type="ARBA" id="ARBA00023242"/>
    </source>
</evidence>
<dbReference type="SUPFAM" id="SSF57667">
    <property type="entry name" value="beta-beta-alpha zinc fingers"/>
    <property type="match status" value="3"/>
</dbReference>
<accession>L5JZF8</accession>
<dbReference type="Pfam" id="PF21276">
    <property type="entry name" value="ZNF512_C2HC"/>
    <property type="match status" value="1"/>
</dbReference>
<dbReference type="GO" id="GO:0005634">
    <property type="term" value="C:nucleus"/>
    <property type="evidence" value="ECO:0007669"/>
    <property type="project" value="UniProtKB-SubCell"/>
</dbReference>
<evidence type="ECO:0000256" key="3">
    <source>
        <dbReference type="ARBA" id="ARBA00022723"/>
    </source>
</evidence>
<evidence type="ECO:0000313" key="14">
    <source>
        <dbReference type="EMBL" id="ELK04442.1"/>
    </source>
</evidence>
<keyword evidence="8" id="KW-0238">DNA-binding</keyword>
<keyword evidence="3" id="KW-0479">Metal-binding</keyword>
<feature type="compositionally biased region" description="Basic and acidic residues" evidence="12">
    <location>
        <begin position="35"/>
        <end position="45"/>
    </location>
</feature>